<dbReference type="InterPro" id="IPR036047">
    <property type="entry name" value="F-box-like_dom_sf"/>
</dbReference>
<reference evidence="2" key="1">
    <citation type="submission" date="2020-05" db="EMBL/GenBank/DDBJ databases">
        <title>Mycena genomes resolve the evolution of fungal bioluminescence.</title>
        <authorList>
            <person name="Tsai I.J."/>
        </authorList>
    </citation>
    <scope>NUCLEOTIDE SEQUENCE</scope>
    <source>
        <strain evidence="2">110903Hualien_Pintung</strain>
    </source>
</reference>
<dbReference type="Proteomes" id="UP000613580">
    <property type="component" value="Unassembled WGS sequence"/>
</dbReference>
<gene>
    <name evidence="2" type="ORF">HMN09_00396000</name>
</gene>
<keyword evidence="3" id="KW-1185">Reference proteome</keyword>
<sequence>MLSLNLDIVVEILRLLDVPSLLRCHQVNRTMSQLARSKHVWLALAADLQARGLIDVDVLSQDFRAQCLSQDIIQHIKSIVVGPETWSRITAPTVRRTLSIGLEEAAQIHSPRLLAGGRFLLVERTSLAGRRCELYSVLRGSKIWERANTCSFYMAIKVCSGARSVIIASCDGPVSGLDIGQRSLSLEITSVDEEGNTTVLFEHQFPRIYLAIHDLALDDDEGITLAAYVEFLIPPERREFRTRHGLLLLRPSPAVSSAGTFLLTRHPNLLRREFIRGHFIGLKWHPAGPQICLFRMCQMKCDLSWAPISFKALVTATLSPAEFSADCIVLETLPSSTVTKVDCILQVHENVLQRDQGYVVSMFIGSSPQPTSVVASEKRLIELEGYPLYRRYELVFPSNESETLSCEWRPIRPRNSVALPPIHFLALRSLTYAGYGLCAPQSPSQSNGLSSSASDCEAFDEQGIWSAPSGRFVSSNSSLSWPPMRQCDFTGWERWRFEAKCYACNTASLSPYTGALVKCAEGGVDITYHY</sequence>
<evidence type="ECO:0000313" key="2">
    <source>
        <dbReference type="EMBL" id="KAF7316634.1"/>
    </source>
</evidence>
<dbReference type="PROSITE" id="PS50181">
    <property type="entry name" value="FBOX"/>
    <property type="match status" value="1"/>
</dbReference>
<feature type="domain" description="F-box" evidence="1">
    <location>
        <begin position="1"/>
        <end position="44"/>
    </location>
</feature>
<name>A0A8H6WFC6_MYCCL</name>
<dbReference type="AlphaFoldDB" id="A0A8H6WFC6"/>
<evidence type="ECO:0000259" key="1">
    <source>
        <dbReference type="PROSITE" id="PS50181"/>
    </source>
</evidence>
<dbReference type="SUPFAM" id="SSF81383">
    <property type="entry name" value="F-box domain"/>
    <property type="match status" value="1"/>
</dbReference>
<accession>A0A8H6WFC6</accession>
<proteinExistence type="predicted"/>
<protein>
    <recommendedName>
        <fullName evidence="1">F-box domain-containing protein</fullName>
    </recommendedName>
</protein>
<dbReference type="InterPro" id="IPR001810">
    <property type="entry name" value="F-box_dom"/>
</dbReference>
<dbReference type="OrthoDB" id="2908036at2759"/>
<dbReference type="Gene3D" id="1.20.1280.50">
    <property type="match status" value="1"/>
</dbReference>
<dbReference type="Pfam" id="PF00646">
    <property type="entry name" value="F-box"/>
    <property type="match status" value="1"/>
</dbReference>
<dbReference type="EMBL" id="JACAZE010000005">
    <property type="protein sequence ID" value="KAF7316634.1"/>
    <property type="molecule type" value="Genomic_DNA"/>
</dbReference>
<evidence type="ECO:0000313" key="3">
    <source>
        <dbReference type="Proteomes" id="UP000613580"/>
    </source>
</evidence>
<comment type="caution">
    <text evidence="2">The sequence shown here is derived from an EMBL/GenBank/DDBJ whole genome shotgun (WGS) entry which is preliminary data.</text>
</comment>
<organism evidence="2 3">
    <name type="scientific">Mycena chlorophos</name>
    <name type="common">Agaric fungus</name>
    <name type="synonym">Agaricus chlorophos</name>
    <dbReference type="NCBI Taxonomy" id="658473"/>
    <lineage>
        <taxon>Eukaryota</taxon>
        <taxon>Fungi</taxon>
        <taxon>Dikarya</taxon>
        <taxon>Basidiomycota</taxon>
        <taxon>Agaricomycotina</taxon>
        <taxon>Agaricomycetes</taxon>
        <taxon>Agaricomycetidae</taxon>
        <taxon>Agaricales</taxon>
        <taxon>Marasmiineae</taxon>
        <taxon>Mycenaceae</taxon>
        <taxon>Mycena</taxon>
    </lineage>
</organism>